<dbReference type="RefSeq" id="WP_200359750.1">
    <property type="nucleotide sequence ID" value="NZ_JAENIL010000103.1"/>
</dbReference>
<organism evidence="2 3">
    <name type="scientific">Pelagicoccus mobilis</name>
    <dbReference type="NCBI Taxonomy" id="415221"/>
    <lineage>
        <taxon>Bacteria</taxon>
        <taxon>Pseudomonadati</taxon>
        <taxon>Verrucomicrobiota</taxon>
        <taxon>Opitutia</taxon>
        <taxon>Puniceicoccales</taxon>
        <taxon>Pelagicoccaceae</taxon>
        <taxon>Pelagicoccus</taxon>
    </lineage>
</organism>
<reference evidence="2" key="1">
    <citation type="submission" date="2021-01" db="EMBL/GenBank/DDBJ databases">
        <title>Modified the classification status of verrucomicrobia.</title>
        <authorList>
            <person name="Feng X."/>
        </authorList>
    </citation>
    <scope>NUCLEOTIDE SEQUENCE</scope>
    <source>
        <strain evidence="2">KCTC 13126</strain>
    </source>
</reference>
<dbReference type="PANTHER" id="PTHR42951:SF17">
    <property type="entry name" value="METALLO-BETA-LACTAMASE DOMAIN-CONTAINING PROTEIN"/>
    <property type="match status" value="1"/>
</dbReference>
<dbReference type="PANTHER" id="PTHR42951">
    <property type="entry name" value="METALLO-BETA-LACTAMASE DOMAIN-CONTAINING"/>
    <property type="match status" value="1"/>
</dbReference>
<proteinExistence type="predicted"/>
<dbReference type="InterPro" id="IPR001279">
    <property type="entry name" value="Metallo-B-lactamas"/>
</dbReference>
<dbReference type="EMBL" id="JAENIL010000103">
    <property type="protein sequence ID" value="MBK1880604.1"/>
    <property type="molecule type" value="Genomic_DNA"/>
</dbReference>
<keyword evidence="3" id="KW-1185">Reference proteome</keyword>
<dbReference type="Proteomes" id="UP000617628">
    <property type="component" value="Unassembled WGS sequence"/>
</dbReference>
<dbReference type="Gene3D" id="3.60.15.10">
    <property type="entry name" value="Ribonuclease Z/Hydroxyacylglutathione hydrolase-like"/>
    <property type="match status" value="1"/>
</dbReference>
<dbReference type="CDD" id="cd07721">
    <property type="entry name" value="yflN-like_MBL-fold"/>
    <property type="match status" value="1"/>
</dbReference>
<dbReference type="SMART" id="SM00849">
    <property type="entry name" value="Lactamase_B"/>
    <property type="match status" value="1"/>
</dbReference>
<dbReference type="InterPro" id="IPR036866">
    <property type="entry name" value="RibonucZ/Hydroxyglut_hydro"/>
</dbReference>
<dbReference type="Pfam" id="PF00753">
    <property type="entry name" value="Lactamase_B"/>
    <property type="match status" value="1"/>
</dbReference>
<feature type="domain" description="Metallo-beta-lactamase" evidence="1">
    <location>
        <begin position="16"/>
        <end position="209"/>
    </location>
</feature>
<evidence type="ECO:0000313" key="2">
    <source>
        <dbReference type="EMBL" id="MBK1880604.1"/>
    </source>
</evidence>
<name>A0A934S3V3_9BACT</name>
<evidence type="ECO:0000313" key="3">
    <source>
        <dbReference type="Proteomes" id="UP000617628"/>
    </source>
</evidence>
<gene>
    <name evidence="2" type="ORF">JIN87_27205</name>
</gene>
<dbReference type="InterPro" id="IPR050855">
    <property type="entry name" value="NDM-1-like"/>
</dbReference>
<evidence type="ECO:0000259" key="1">
    <source>
        <dbReference type="SMART" id="SM00849"/>
    </source>
</evidence>
<protein>
    <submittedName>
        <fullName evidence="2">MBL fold metallo-hydrolase</fullName>
    </submittedName>
</protein>
<comment type="caution">
    <text evidence="2">The sequence shown here is derived from an EMBL/GenBank/DDBJ whole genome shotgun (WGS) entry which is preliminary data.</text>
</comment>
<sequence length="227" mass="25714">MLVQLQPDLYQIRTFMVSCYLLISEEDACLIDGGFLGGLKLIEDCLKRESLSWGNISHILLTHGHLDHTYNLKRITARTSQKFRAHPLEADHIRGSHKYRGLSKGCAFIEFCGRLLFRFQKPRTFAPLSDKQLIPTCGGIQVLHTPGHTAGHCCFHWKKHDLLFSGDLFATGHRRSFLPPAFLNACPEHFPASLAKVIDLNPTGILSNHCDLADANTQKRRFFDTFK</sequence>
<dbReference type="AlphaFoldDB" id="A0A934S3V3"/>
<accession>A0A934S3V3</accession>
<dbReference type="SUPFAM" id="SSF56281">
    <property type="entry name" value="Metallo-hydrolase/oxidoreductase"/>
    <property type="match status" value="1"/>
</dbReference>